<keyword evidence="1" id="KW-0175">Coiled coil</keyword>
<evidence type="ECO:0000313" key="3">
    <source>
        <dbReference type="RefSeq" id="XP_058980875.1"/>
    </source>
</evidence>
<dbReference type="Proteomes" id="UP001652621">
    <property type="component" value="Unplaced"/>
</dbReference>
<dbReference type="GeneID" id="101900089"/>
<evidence type="ECO:0000313" key="2">
    <source>
        <dbReference type="Proteomes" id="UP001652621"/>
    </source>
</evidence>
<organism evidence="2 3">
    <name type="scientific">Musca domestica</name>
    <name type="common">House fly</name>
    <dbReference type="NCBI Taxonomy" id="7370"/>
    <lineage>
        <taxon>Eukaryota</taxon>
        <taxon>Metazoa</taxon>
        <taxon>Ecdysozoa</taxon>
        <taxon>Arthropoda</taxon>
        <taxon>Hexapoda</taxon>
        <taxon>Insecta</taxon>
        <taxon>Pterygota</taxon>
        <taxon>Neoptera</taxon>
        <taxon>Endopterygota</taxon>
        <taxon>Diptera</taxon>
        <taxon>Brachycera</taxon>
        <taxon>Muscomorpha</taxon>
        <taxon>Muscoidea</taxon>
        <taxon>Muscidae</taxon>
        <taxon>Musca</taxon>
    </lineage>
</organism>
<evidence type="ECO:0000256" key="1">
    <source>
        <dbReference type="SAM" id="Coils"/>
    </source>
</evidence>
<feature type="coiled-coil region" evidence="1">
    <location>
        <begin position="279"/>
        <end position="370"/>
    </location>
</feature>
<proteinExistence type="predicted"/>
<sequence>MSSSNDINLTSPLEKARYDRQYYSAKGNKPPRFDFINPKHIEQLFDKRPSFSHIKQLALKRLHQTIREQLKFLTNIDYCPEYDLSDVEKISHNVFSWSHQDFLERRKLPNCIWVDVLLMESNATCLEKQKVAADVREIEKFIDLIFQTAVETEKDESLKEEDLWKYLRNVQLYHNLPESLASEREELLKTLKETQNRVMVENVNDFLEKQQKRLTALEEIFMNSDVFDPIEVRYELNWYRSMVKQNQYRMDQAVSGYTNEIEKLKEKILTEKHCGDSIMDTYYSLVEQYKRRINELQERFDNEFEVMENKNNYIQAQIDKLRDAKKMHLQEIERFHRDIEKRLEKEERERQLAELKRQEAEAEALALLEAQKLKKRKKAQNKGGQKSKPR</sequence>
<reference evidence="3" key="1">
    <citation type="submission" date="2025-08" db="UniProtKB">
        <authorList>
            <consortium name="RefSeq"/>
        </authorList>
    </citation>
    <scope>IDENTIFICATION</scope>
    <source>
        <strain evidence="3">Aabys</strain>
        <tissue evidence="3">Whole body</tissue>
    </source>
</reference>
<protein>
    <submittedName>
        <fullName evidence="3">mRNA export factor GLE1-like</fullName>
    </submittedName>
</protein>
<gene>
    <name evidence="3" type="primary">LOC101900089</name>
</gene>
<dbReference type="RefSeq" id="XP_058980875.1">
    <property type="nucleotide sequence ID" value="XM_059124892.1"/>
</dbReference>
<keyword evidence="2" id="KW-1185">Reference proteome</keyword>
<accession>A0ABM3V520</accession>
<name>A0ABM3V520_MUSDO</name>